<reference evidence="2 3" key="1">
    <citation type="submission" date="2020-04" db="EMBL/GenBank/DDBJ databases">
        <authorList>
            <person name="Alioto T."/>
            <person name="Alioto T."/>
            <person name="Gomez Garrido J."/>
        </authorList>
    </citation>
    <scope>NUCLEOTIDE SEQUENCE [LARGE SCALE GENOMIC DNA]</scope>
</reference>
<dbReference type="InterPro" id="IPR029063">
    <property type="entry name" value="SAM-dependent_MTases_sf"/>
</dbReference>
<comment type="caution">
    <text evidence="2">The sequence shown here is derived from an EMBL/GenBank/DDBJ whole genome shotgun (WGS) entry which is preliminary data.</text>
</comment>
<accession>A0A8S1E7H2</accession>
<keyword evidence="3" id="KW-1185">Reference proteome</keyword>
<gene>
    <name evidence="2" type="ORF">CLODIP_2_CD06307</name>
</gene>
<name>A0A8S1E7H2_9INSE</name>
<dbReference type="GO" id="GO:0005886">
    <property type="term" value="C:plasma membrane"/>
    <property type="evidence" value="ECO:0007669"/>
    <property type="project" value="TreeGrafter"/>
</dbReference>
<dbReference type="PANTHER" id="PTHR34009">
    <property type="entry name" value="PROTEIN STAR"/>
    <property type="match status" value="1"/>
</dbReference>
<dbReference type="Gene3D" id="3.40.50.150">
    <property type="entry name" value="Vaccinia Virus protein VP39"/>
    <property type="match status" value="1"/>
</dbReference>
<dbReference type="InterPro" id="IPR006342">
    <property type="entry name" value="FkbM_mtfrase"/>
</dbReference>
<organism evidence="2 3">
    <name type="scientific">Cloeon dipterum</name>
    <dbReference type="NCBI Taxonomy" id="197152"/>
    <lineage>
        <taxon>Eukaryota</taxon>
        <taxon>Metazoa</taxon>
        <taxon>Ecdysozoa</taxon>
        <taxon>Arthropoda</taxon>
        <taxon>Hexapoda</taxon>
        <taxon>Insecta</taxon>
        <taxon>Pterygota</taxon>
        <taxon>Palaeoptera</taxon>
        <taxon>Ephemeroptera</taxon>
        <taxon>Pisciforma</taxon>
        <taxon>Baetidae</taxon>
        <taxon>Cloeon</taxon>
    </lineage>
</organism>
<dbReference type="GO" id="GO:0031902">
    <property type="term" value="C:late endosome membrane"/>
    <property type="evidence" value="ECO:0007669"/>
    <property type="project" value="TreeGrafter"/>
</dbReference>
<dbReference type="Proteomes" id="UP000494165">
    <property type="component" value="Unassembled WGS sequence"/>
</dbReference>
<dbReference type="GO" id="GO:0005794">
    <property type="term" value="C:Golgi apparatus"/>
    <property type="evidence" value="ECO:0007669"/>
    <property type="project" value="TreeGrafter"/>
</dbReference>
<dbReference type="Pfam" id="PF05050">
    <property type="entry name" value="Methyltransf_21"/>
    <property type="match status" value="1"/>
</dbReference>
<evidence type="ECO:0000313" key="3">
    <source>
        <dbReference type="Proteomes" id="UP000494165"/>
    </source>
</evidence>
<evidence type="ECO:0000313" key="2">
    <source>
        <dbReference type="EMBL" id="CAB3388283.1"/>
    </source>
</evidence>
<evidence type="ECO:0000259" key="1">
    <source>
        <dbReference type="Pfam" id="PF05050"/>
    </source>
</evidence>
<dbReference type="GO" id="GO:0006888">
    <property type="term" value="P:endoplasmic reticulum to Golgi vesicle-mediated transport"/>
    <property type="evidence" value="ECO:0007669"/>
    <property type="project" value="TreeGrafter"/>
</dbReference>
<dbReference type="GO" id="GO:0016197">
    <property type="term" value="P:endosomal transport"/>
    <property type="evidence" value="ECO:0007669"/>
    <property type="project" value="TreeGrafter"/>
</dbReference>
<protein>
    <recommendedName>
        <fullName evidence="1">Methyltransferase FkbM domain-containing protein</fullName>
    </recommendedName>
</protein>
<dbReference type="PANTHER" id="PTHR34009:SF2">
    <property type="entry name" value="PROTEIN STAR"/>
    <property type="match status" value="1"/>
</dbReference>
<feature type="domain" description="Methyltransferase FkbM" evidence="1">
    <location>
        <begin position="235"/>
        <end position="398"/>
    </location>
</feature>
<proteinExistence type="predicted"/>
<dbReference type="InterPro" id="IPR053202">
    <property type="entry name" value="EGF_Rcpt_Signaling_Reg"/>
</dbReference>
<dbReference type="OrthoDB" id="6357215at2759"/>
<dbReference type="GO" id="GO:0005789">
    <property type="term" value="C:endoplasmic reticulum membrane"/>
    <property type="evidence" value="ECO:0007669"/>
    <property type="project" value="TreeGrafter"/>
</dbReference>
<dbReference type="AlphaFoldDB" id="A0A8S1E7H2"/>
<dbReference type="SUPFAM" id="SSF53335">
    <property type="entry name" value="S-adenosyl-L-methionine-dependent methyltransferases"/>
    <property type="match status" value="1"/>
</dbReference>
<sequence length="427" mass="48867">MSSNGFYSKSRNLVLLVWLLMLGSIGIAFHAHLLQQQMGKLRATVDEHSARLVAPLKQGEEQMAKSHEARWTAAMDSVRLAQAEMRNKGNLLSQVKDKVMEYVTKNKSPDVLVKKLRDEFESVLQTEIDILEAKKGIYNLSAEIRMLVREKILKLPIDTKALYTHDGKELENLLKMDQEDNELVKYVRRKMLVTPSPRNVPYNLQFPGKKDRSEGQLPAFLDIFANKTTGGFFIECGAFDGEELSNTLDLEERYNWTGALIEGSPTNFKVLTSRNRKSTLVPACLSVEKHPTQVKFEDGRTLGKIFNISGVPVQSVPGRPKNPLVDVLCLPFYTIYKALDQTEIDIFVLDIEGHENDVLFTIPFDKVTIHVLIAEFSHGVKYTKEHMKSFMLEQGYRLYEGTNARKYWQKENYLFIKKGCKYDRTHP</sequence>
<dbReference type="EMBL" id="CADEPI010000735">
    <property type="protein sequence ID" value="CAB3388283.1"/>
    <property type="molecule type" value="Genomic_DNA"/>
</dbReference>